<organism evidence="1 2">
    <name type="scientific">Candidatus Shapirobacteria bacterium CG_4_9_14_0_2_um_filter_39_11</name>
    <dbReference type="NCBI Taxonomy" id="1974478"/>
    <lineage>
        <taxon>Bacteria</taxon>
        <taxon>Candidatus Shapironibacteriota</taxon>
    </lineage>
</organism>
<proteinExistence type="predicted"/>
<evidence type="ECO:0000313" key="2">
    <source>
        <dbReference type="Proteomes" id="UP000229816"/>
    </source>
</evidence>
<gene>
    <name evidence="1" type="ORF">CO054_02030</name>
</gene>
<name>A0A2M8ESI7_9BACT</name>
<dbReference type="Proteomes" id="UP000229816">
    <property type="component" value="Unassembled WGS sequence"/>
</dbReference>
<evidence type="ECO:0000313" key="1">
    <source>
        <dbReference type="EMBL" id="PJC28088.1"/>
    </source>
</evidence>
<dbReference type="EMBL" id="PFSF01000042">
    <property type="protein sequence ID" value="PJC28088.1"/>
    <property type="molecule type" value="Genomic_DNA"/>
</dbReference>
<accession>A0A2M8ESI7</accession>
<feature type="non-terminal residue" evidence="1">
    <location>
        <position position="1"/>
    </location>
</feature>
<comment type="caution">
    <text evidence="1">The sequence shown here is derived from an EMBL/GenBank/DDBJ whole genome shotgun (WGS) entry which is preliminary data.</text>
</comment>
<reference evidence="2" key="1">
    <citation type="submission" date="2017-09" db="EMBL/GenBank/DDBJ databases">
        <title>Depth-based differentiation of microbial function through sediment-hosted aquifers and enrichment of novel symbionts in the deep terrestrial subsurface.</title>
        <authorList>
            <person name="Probst A.J."/>
            <person name="Ladd B."/>
            <person name="Jarett J.K."/>
            <person name="Geller-Mcgrath D.E."/>
            <person name="Sieber C.M.K."/>
            <person name="Emerson J.B."/>
            <person name="Anantharaman K."/>
            <person name="Thomas B.C."/>
            <person name="Malmstrom R."/>
            <person name="Stieglmeier M."/>
            <person name="Klingl A."/>
            <person name="Woyke T."/>
            <person name="Ryan C.M."/>
            <person name="Banfield J.F."/>
        </authorList>
    </citation>
    <scope>NUCLEOTIDE SEQUENCE [LARGE SCALE GENOMIC DNA]</scope>
</reference>
<protein>
    <submittedName>
        <fullName evidence="1">Uncharacterized protein</fullName>
    </submittedName>
</protein>
<sequence length="14" mass="1611">LFLEFIKAATRKSS</sequence>